<dbReference type="InterPro" id="IPR007867">
    <property type="entry name" value="GMC_OxRtase_C"/>
</dbReference>
<dbReference type="GO" id="GO:0050660">
    <property type="term" value="F:flavin adenine dinucleotide binding"/>
    <property type="evidence" value="ECO:0007669"/>
    <property type="project" value="InterPro"/>
</dbReference>
<dbReference type="SUPFAM" id="SSF54373">
    <property type="entry name" value="FAD-linked reductases, C-terminal domain"/>
    <property type="match status" value="1"/>
</dbReference>
<dbReference type="InterPro" id="IPR012132">
    <property type="entry name" value="GMC_OxRdtase"/>
</dbReference>
<gene>
    <name evidence="9" type="ORF">Phou_053780</name>
</gene>
<dbReference type="Pfam" id="PF05199">
    <property type="entry name" value="GMC_oxred_C"/>
    <property type="match status" value="1"/>
</dbReference>
<dbReference type="PROSITE" id="PS51257">
    <property type="entry name" value="PROKAR_LIPOPROTEIN"/>
    <property type="match status" value="1"/>
</dbReference>
<dbReference type="InterPro" id="IPR000172">
    <property type="entry name" value="GMC_OxRdtase_N"/>
</dbReference>
<sequence length="521" mass="56308">MRRFDYIVVGAGSAGCVLANRLSKDPSVQVLLIEAGGRDTHPLIKVPKGFAQLMDSKRTAWQFPVRPFHPTARPEVWPRGRTLGGSSSINGLVYNRGQRADYDELERLGNPGWGWDTIGPIFTKMEQTGLSVSAVTGTDSDGLCEEMIAAGVNLGWSHERDLNAHDGERIGYTMATIRNGRRVSAAAAFLHPVRRRPNLTVATDTLALRVLIDKGKATGVRIGRRGRTADVTVSREVILACGSIATPRLLQVSGVGPADVLRAAGVDVVLDRPNVGARMREHRVFKLQFRLAEDLGYNRRLNTPLRQATAGLKYLVTREGPIAAPVYDVLAFVKTRPDLDRPDAQLLMAPFSAGPQLPGKQLPLEREPGVNCLGHVLRPDSEGSVRITSSDPEAPPEIVPNYLATAHDRGVGAAVFRRMRELFATEPIAGRITAETLPGKAVQGDDDIIDAALERGYCGYHAIGTCAMGPNDDDVVDGQLRVRGVANLRVVDASVLPIMVSGNLNGPVMAIAWHASDLILH</sequence>
<dbReference type="RefSeq" id="WP_173060034.1">
    <property type="nucleotide sequence ID" value="NZ_BAABGO010000060.1"/>
</dbReference>
<name>A0A6V8KFP7_9ACTN</name>
<dbReference type="PIRSF" id="PIRSF000137">
    <property type="entry name" value="Alcohol_oxidase"/>
    <property type="match status" value="1"/>
</dbReference>
<dbReference type="AlphaFoldDB" id="A0A6V8KFP7"/>
<reference evidence="9 10" key="2">
    <citation type="submission" date="2020-03" db="EMBL/GenBank/DDBJ databases">
        <authorList>
            <person name="Ichikawa N."/>
            <person name="Kimura A."/>
            <person name="Kitahashi Y."/>
            <person name="Uohara A."/>
        </authorList>
    </citation>
    <scope>NUCLEOTIDE SEQUENCE [LARGE SCALE GENOMIC DNA]</scope>
    <source>
        <strain evidence="9 10">NBRC 108639</strain>
    </source>
</reference>
<proteinExistence type="inferred from homology"/>
<evidence type="ECO:0000256" key="2">
    <source>
        <dbReference type="ARBA" id="ARBA00010790"/>
    </source>
</evidence>
<evidence type="ECO:0000259" key="8">
    <source>
        <dbReference type="PROSITE" id="PS00624"/>
    </source>
</evidence>
<dbReference type="PROSITE" id="PS00623">
    <property type="entry name" value="GMC_OXRED_1"/>
    <property type="match status" value="1"/>
</dbReference>
<evidence type="ECO:0000313" key="10">
    <source>
        <dbReference type="Proteomes" id="UP000482800"/>
    </source>
</evidence>
<comment type="similarity">
    <text evidence="2 6">Belongs to the GMC oxidoreductase family.</text>
</comment>
<dbReference type="Gene3D" id="3.30.560.10">
    <property type="entry name" value="Glucose Oxidase, domain 3"/>
    <property type="match status" value="1"/>
</dbReference>
<dbReference type="Gene3D" id="3.50.50.60">
    <property type="entry name" value="FAD/NAD(P)-binding domain"/>
    <property type="match status" value="1"/>
</dbReference>
<feature type="domain" description="Glucose-methanol-choline oxidoreductase N-terminal" evidence="8">
    <location>
        <begin position="242"/>
        <end position="256"/>
    </location>
</feature>
<dbReference type="EMBL" id="BLPF01000002">
    <property type="protein sequence ID" value="GFJ81198.1"/>
    <property type="molecule type" value="Genomic_DNA"/>
</dbReference>
<accession>A0A6V8KFP7</accession>
<feature type="domain" description="Glucose-methanol-choline oxidoreductase N-terminal" evidence="7">
    <location>
        <begin position="80"/>
        <end position="103"/>
    </location>
</feature>
<dbReference type="Proteomes" id="UP000482800">
    <property type="component" value="Unassembled WGS sequence"/>
</dbReference>
<evidence type="ECO:0000256" key="5">
    <source>
        <dbReference type="PIRSR" id="PIRSR000137-2"/>
    </source>
</evidence>
<dbReference type="SUPFAM" id="SSF51905">
    <property type="entry name" value="FAD/NAD(P)-binding domain"/>
    <property type="match status" value="1"/>
</dbReference>
<reference evidence="9 10" key="1">
    <citation type="submission" date="2020-03" db="EMBL/GenBank/DDBJ databases">
        <title>Whole genome shotgun sequence of Phytohabitans houttuyneae NBRC 108639.</title>
        <authorList>
            <person name="Komaki H."/>
            <person name="Tamura T."/>
        </authorList>
    </citation>
    <scope>NUCLEOTIDE SEQUENCE [LARGE SCALE GENOMIC DNA]</scope>
    <source>
        <strain evidence="9 10">NBRC 108639</strain>
    </source>
</reference>
<dbReference type="PANTHER" id="PTHR11552">
    <property type="entry name" value="GLUCOSE-METHANOL-CHOLINE GMC OXIDOREDUCTASE"/>
    <property type="match status" value="1"/>
</dbReference>
<comment type="cofactor">
    <cofactor evidence="1 5">
        <name>FAD</name>
        <dbReference type="ChEBI" id="CHEBI:57692"/>
    </cofactor>
</comment>
<keyword evidence="10" id="KW-1185">Reference proteome</keyword>
<protein>
    <submittedName>
        <fullName evidence="9">GMC oxidoreductase</fullName>
    </submittedName>
</protein>
<dbReference type="Pfam" id="PF00732">
    <property type="entry name" value="GMC_oxred_N"/>
    <property type="match status" value="1"/>
</dbReference>
<evidence type="ECO:0000256" key="1">
    <source>
        <dbReference type="ARBA" id="ARBA00001974"/>
    </source>
</evidence>
<feature type="binding site" evidence="5">
    <location>
        <begin position="90"/>
        <end position="93"/>
    </location>
    <ligand>
        <name>FAD</name>
        <dbReference type="ChEBI" id="CHEBI:57692"/>
    </ligand>
</feature>
<organism evidence="9 10">
    <name type="scientific">Phytohabitans houttuyneae</name>
    <dbReference type="NCBI Taxonomy" id="1076126"/>
    <lineage>
        <taxon>Bacteria</taxon>
        <taxon>Bacillati</taxon>
        <taxon>Actinomycetota</taxon>
        <taxon>Actinomycetes</taxon>
        <taxon>Micromonosporales</taxon>
        <taxon>Micromonosporaceae</taxon>
    </lineage>
</organism>
<dbReference type="GO" id="GO:0016614">
    <property type="term" value="F:oxidoreductase activity, acting on CH-OH group of donors"/>
    <property type="evidence" value="ECO:0007669"/>
    <property type="project" value="InterPro"/>
</dbReference>
<keyword evidence="4 5" id="KW-0274">FAD</keyword>
<evidence type="ECO:0000259" key="7">
    <source>
        <dbReference type="PROSITE" id="PS00623"/>
    </source>
</evidence>
<dbReference type="PROSITE" id="PS00624">
    <property type="entry name" value="GMC_OXRED_2"/>
    <property type="match status" value="1"/>
</dbReference>
<evidence type="ECO:0000313" key="9">
    <source>
        <dbReference type="EMBL" id="GFJ81198.1"/>
    </source>
</evidence>
<comment type="caution">
    <text evidence="9">The sequence shown here is derived from an EMBL/GenBank/DDBJ whole genome shotgun (WGS) entry which is preliminary data.</text>
</comment>
<keyword evidence="3 6" id="KW-0285">Flavoprotein</keyword>
<evidence type="ECO:0000256" key="3">
    <source>
        <dbReference type="ARBA" id="ARBA00022630"/>
    </source>
</evidence>
<dbReference type="InterPro" id="IPR036188">
    <property type="entry name" value="FAD/NAD-bd_sf"/>
</dbReference>
<dbReference type="PANTHER" id="PTHR11552:SF147">
    <property type="entry name" value="CHOLINE DEHYDROGENASE, MITOCHONDRIAL"/>
    <property type="match status" value="1"/>
</dbReference>
<evidence type="ECO:0000256" key="6">
    <source>
        <dbReference type="RuleBase" id="RU003968"/>
    </source>
</evidence>
<evidence type="ECO:0000256" key="4">
    <source>
        <dbReference type="ARBA" id="ARBA00022827"/>
    </source>
</evidence>